<dbReference type="EMBL" id="RJUR01000015">
    <property type="protein sequence ID" value="ROQ47893.1"/>
    <property type="molecule type" value="Genomic_DNA"/>
</dbReference>
<dbReference type="OrthoDB" id="5753546at2"/>
<evidence type="ECO:0000259" key="6">
    <source>
        <dbReference type="Pfam" id="PF08479"/>
    </source>
</evidence>
<evidence type="ECO:0000256" key="4">
    <source>
        <dbReference type="SAM" id="SignalP"/>
    </source>
</evidence>
<evidence type="ECO:0000313" key="8">
    <source>
        <dbReference type="Proteomes" id="UP000269115"/>
    </source>
</evidence>
<dbReference type="GeneID" id="87479182"/>
<keyword evidence="1" id="KW-1134">Transmembrane beta strand</keyword>
<dbReference type="Pfam" id="PF08479">
    <property type="entry name" value="POTRA_2"/>
    <property type="match status" value="1"/>
</dbReference>
<dbReference type="InterPro" id="IPR051544">
    <property type="entry name" value="TPS_OM_transporter"/>
</dbReference>
<gene>
    <name evidence="7" type="ORF">EDF85_3621</name>
</gene>
<keyword evidence="4" id="KW-0732">Signal</keyword>
<sequence length="557" mass="62269">MRSMFVALLGLSWVASLHAEPLPSFLNSNETERKLPAPNLPADAFRPVTPQLNLPAPDAGQQPQPLLMGTRVRVQRVRIEGGTIYPLSELRDNYQGLLDREVTLGELIEATRRLTQRYQQDGYLLSYAYLPPQDFAEGRLRVVLVEGYIRDYELQGDVGPVSAYLDKLVGKLKAERPLTRKTFERYTALMSRVPGLTLQAQVPPPGTTDGATRLIAQASRKPFTSTLSLTDGSRDDTQALLGLNSNAQTAVAEQLSFSALFPPGQDDERYYRLDYSQYVDAEGTQLNLSASTYRSNPAARVRLENGIDLKQHRENDRYSIGLSQALIASSNEWLNVAARFYAVNDSTDYRVVGLPLKVSTRTDVRAFAFEADWSKSDAQQLRILSAGVYQGLDHFGAKTDSDYDLDFLRLRLSGVQSDRFLQNWQGVASAALYWTDDSLPDSERAVFGGQNFGRGYPSDQASGDKGWGAAYEVNYSFKRDGSWLKVLQPYVVVDAARTWFNELAVRDSRLSSAALGLRFGDARYYNISLEAAKPMSDIALDSFNRRPRYTLSFSYQL</sequence>
<reference evidence="7 8" key="1">
    <citation type="submission" date="2018-11" db="EMBL/GenBank/DDBJ databases">
        <title>Genomic analyses of the natural microbiome of Caenorhabditis elegans.</title>
        <authorList>
            <person name="Samuel B."/>
        </authorList>
    </citation>
    <scope>NUCLEOTIDE SEQUENCE [LARGE SCALE GENOMIC DNA]</scope>
    <source>
        <strain evidence="7 8">BIGb0473</strain>
    </source>
</reference>
<dbReference type="Gene3D" id="3.10.20.310">
    <property type="entry name" value="membrane protein fhac"/>
    <property type="match status" value="1"/>
</dbReference>
<keyword evidence="2" id="KW-0812">Transmembrane</keyword>
<dbReference type="Gene3D" id="2.40.160.50">
    <property type="entry name" value="membrane protein fhac: a member of the omp85/tpsb transporter family"/>
    <property type="match status" value="1"/>
</dbReference>
<accession>A0A9X8EHK6</accession>
<feature type="domain" description="Polypeptide-transport-associated ShlB-type" evidence="6">
    <location>
        <begin position="73"/>
        <end position="147"/>
    </location>
</feature>
<dbReference type="Pfam" id="PF03865">
    <property type="entry name" value="ShlB"/>
    <property type="match status" value="1"/>
</dbReference>
<organism evidence="7 8">
    <name type="scientific">Pseudomonas putida</name>
    <name type="common">Arthrobacter siderocapsulatus</name>
    <dbReference type="NCBI Taxonomy" id="303"/>
    <lineage>
        <taxon>Bacteria</taxon>
        <taxon>Pseudomonadati</taxon>
        <taxon>Pseudomonadota</taxon>
        <taxon>Gammaproteobacteria</taxon>
        <taxon>Pseudomonadales</taxon>
        <taxon>Pseudomonadaceae</taxon>
        <taxon>Pseudomonas</taxon>
    </lineage>
</organism>
<evidence type="ECO:0000256" key="1">
    <source>
        <dbReference type="ARBA" id="ARBA00022452"/>
    </source>
</evidence>
<feature type="domain" description="Haemolysin activator HlyB C-terminal" evidence="5">
    <location>
        <begin position="238"/>
        <end position="519"/>
    </location>
</feature>
<dbReference type="GO" id="GO:0098046">
    <property type="term" value="C:type V protein secretion system complex"/>
    <property type="evidence" value="ECO:0007669"/>
    <property type="project" value="TreeGrafter"/>
</dbReference>
<name>A0A9X8EHK6_PSEPU</name>
<evidence type="ECO:0000256" key="2">
    <source>
        <dbReference type="ARBA" id="ARBA00022692"/>
    </source>
</evidence>
<keyword evidence="3" id="KW-0998">Cell outer membrane</keyword>
<dbReference type="AlphaFoldDB" id="A0A9X8EHK6"/>
<dbReference type="GO" id="GO:0046819">
    <property type="term" value="P:protein secretion by the type V secretion system"/>
    <property type="evidence" value="ECO:0007669"/>
    <property type="project" value="TreeGrafter"/>
</dbReference>
<evidence type="ECO:0000313" key="7">
    <source>
        <dbReference type="EMBL" id="ROQ47893.1"/>
    </source>
</evidence>
<dbReference type="PANTHER" id="PTHR34597">
    <property type="entry name" value="SLR1661 PROTEIN"/>
    <property type="match status" value="1"/>
</dbReference>
<protein>
    <submittedName>
        <fullName evidence="7">Hemolysin activation/secretion protein</fullName>
    </submittedName>
</protein>
<keyword evidence="1" id="KW-0472">Membrane</keyword>
<evidence type="ECO:0000259" key="5">
    <source>
        <dbReference type="Pfam" id="PF03865"/>
    </source>
</evidence>
<feature type="signal peptide" evidence="4">
    <location>
        <begin position="1"/>
        <end position="19"/>
    </location>
</feature>
<dbReference type="GO" id="GO:0008320">
    <property type="term" value="F:protein transmembrane transporter activity"/>
    <property type="evidence" value="ECO:0007669"/>
    <property type="project" value="TreeGrafter"/>
</dbReference>
<feature type="chain" id="PRO_5040798912" evidence="4">
    <location>
        <begin position="20"/>
        <end position="557"/>
    </location>
</feature>
<dbReference type="PANTHER" id="PTHR34597:SF6">
    <property type="entry name" value="BLR6126 PROTEIN"/>
    <property type="match status" value="1"/>
</dbReference>
<dbReference type="InterPro" id="IPR005565">
    <property type="entry name" value="Hemolysn_activator_HlyB_C"/>
</dbReference>
<comment type="caution">
    <text evidence="7">The sequence shown here is derived from an EMBL/GenBank/DDBJ whole genome shotgun (WGS) entry which is preliminary data.</text>
</comment>
<dbReference type="Proteomes" id="UP000269115">
    <property type="component" value="Unassembled WGS sequence"/>
</dbReference>
<dbReference type="RefSeq" id="WP_043860928.1">
    <property type="nucleotide sequence ID" value="NZ_RJUR01000015.1"/>
</dbReference>
<evidence type="ECO:0000256" key="3">
    <source>
        <dbReference type="ARBA" id="ARBA00023237"/>
    </source>
</evidence>
<proteinExistence type="predicted"/>
<dbReference type="InterPro" id="IPR013686">
    <property type="entry name" value="Polypept-transport_assoc_ShlB"/>
</dbReference>